<dbReference type="AlphaFoldDB" id="A0AAU9E5P6"/>
<dbReference type="PANTHER" id="PTHR43129:SF1">
    <property type="entry name" value="FOSMIDOMYCIN RESISTANCE PROTEIN"/>
    <property type="match status" value="1"/>
</dbReference>
<gene>
    <name evidence="8" type="ORF">HLPR_23470</name>
</gene>
<dbReference type="InterPro" id="IPR020846">
    <property type="entry name" value="MFS_dom"/>
</dbReference>
<keyword evidence="3 6" id="KW-0812">Transmembrane</keyword>
<evidence type="ECO:0000256" key="3">
    <source>
        <dbReference type="ARBA" id="ARBA00022692"/>
    </source>
</evidence>
<accession>A0AAU9E5P6</accession>
<dbReference type="Gene3D" id="1.20.1250.20">
    <property type="entry name" value="MFS general substrate transporter like domains"/>
    <property type="match status" value="2"/>
</dbReference>
<evidence type="ECO:0000259" key="7">
    <source>
        <dbReference type="PROSITE" id="PS50850"/>
    </source>
</evidence>
<evidence type="ECO:0000256" key="6">
    <source>
        <dbReference type="SAM" id="Phobius"/>
    </source>
</evidence>
<protein>
    <submittedName>
        <fullName evidence="8">MFS transporter</fullName>
    </submittedName>
</protein>
<dbReference type="RefSeq" id="WP_338535619.1">
    <property type="nucleotide sequence ID" value="NZ_AP028654.1"/>
</dbReference>
<feature type="transmembrane region" description="Helical" evidence="6">
    <location>
        <begin position="241"/>
        <end position="265"/>
    </location>
</feature>
<feature type="transmembrane region" description="Helical" evidence="6">
    <location>
        <begin position="12"/>
        <end position="32"/>
    </location>
</feature>
<dbReference type="KEGG" id="hprf:HLPR_23470"/>
<dbReference type="InterPro" id="IPR036259">
    <property type="entry name" value="MFS_trans_sf"/>
</dbReference>
<feature type="transmembrane region" description="Helical" evidence="6">
    <location>
        <begin position="277"/>
        <end position="310"/>
    </location>
</feature>
<dbReference type="GO" id="GO:0022857">
    <property type="term" value="F:transmembrane transporter activity"/>
    <property type="evidence" value="ECO:0007669"/>
    <property type="project" value="InterPro"/>
</dbReference>
<proteinExistence type="predicted"/>
<name>A0AAU9E5P6_9FIRM</name>
<evidence type="ECO:0000256" key="4">
    <source>
        <dbReference type="ARBA" id="ARBA00022989"/>
    </source>
</evidence>
<organism evidence="8 9">
    <name type="scientific">Helicovermis profundi</name>
    <dbReference type="NCBI Taxonomy" id="3065157"/>
    <lineage>
        <taxon>Bacteria</taxon>
        <taxon>Bacillati</taxon>
        <taxon>Bacillota</taxon>
        <taxon>Clostridia</taxon>
        <taxon>Helicovermis</taxon>
    </lineage>
</organism>
<evidence type="ECO:0000313" key="8">
    <source>
        <dbReference type="EMBL" id="BEP30016.1"/>
    </source>
</evidence>
<keyword evidence="2" id="KW-0813">Transport</keyword>
<dbReference type="PROSITE" id="PS50850">
    <property type="entry name" value="MFS"/>
    <property type="match status" value="1"/>
</dbReference>
<evidence type="ECO:0000256" key="1">
    <source>
        <dbReference type="ARBA" id="ARBA00004651"/>
    </source>
</evidence>
<reference evidence="8 9" key="1">
    <citation type="submission" date="2023-08" db="EMBL/GenBank/DDBJ databases">
        <title>Helicovermis profunda gen. nov., sp. nov., a novel mesophilic, fermentative bacterium within the Bacillota from a deep-sea hydrothermal vent chimney.</title>
        <authorList>
            <person name="Miyazaki U."/>
            <person name="Mizutani D."/>
            <person name="Hashimoto Y."/>
            <person name="Tame A."/>
            <person name="Sawayama S."/>
            <person name="Miyazaki J."/>
            <person name="Takai K."/>
            <person name="Nakagawa S."/>
        </authorList>
    </citation>
    <scope>NUCLEOTIDE SEQUENCE [LARGE SCALE GENOMIC DNA]</scope>
    <source>
        <strain evidence="8 9">S502</strain>
    </source>
</reference>
<keyword evidence="5 6" id="KW-0472">Membrane</keyword>
<evidence type="ECO:0000256" key="2">
    <source>
        <dbReference type="ARBA" id="ARBA00022448"/>
    </source>
</evidence>
<feature type="transmembrane region" description="Helical" evidence="6">
    <location>
        <begin position="330"/>
        <end position="349"/>
    </location>
</feature>
<evidence type="ECO:0000313" key="9">
    <source>
        <dbReference type="Proteomes" id="UP001321786"/>
    </source>
</evidence>
<sequence>MQNRFSKLLSISAAHFMNDFYMSLIAPISFIFAEKFGLSLTMQGLLVFVIMAFGNLTQPIVGNIVDKKGKTYFIILSLVWISFWMNITGLINNYYLLLVVVGLGATASALFHPLASSTVINIGNESKGKMLSVFMTLGTLAGAVSPMISIPLIKTYGLSSLTYFMIPGFIIALFMYLTRVQDIEFISKKEKKQIKESKYIISSYAKRIMSVLVIISMNRSFIRRVGVAFGIQILLAKGTSLSLATLLLTIHLFLAAGGTLFGGVLNDKFGSRRTLVFFNIIAGSLFTVFAFSSGILAFASFAMLGMSLSITNTSTVVMSHELFPKNVNTGYGFVAGLATGLSGLGLLILGKFADIFNLNYAIKFILLPVFILILLSVLLPKKLDEDKLNESIAK</sequence>
<dbReference type="GO" id="GO:0005886">
    <property type="term" value="C:plasma membrane"/>
    <property type="evidence" value="ECO:0007669"/>
    <property type="project" value="UniProtKB-SubCell"/>
</dbReference>
<feature type="transmembrane region" description="Helical" evidence="6">
    <location>
        <begin position="38"/>
        <end position="57"/>
    </location>
</feature>
<dbReference type="SUPFAM" id="SSF103473">
    <property type="entry name" value="MFS general substrate transporter"/>
    <property type="match status" value="1"/>
</dbReference>
<dbReference type="Pfam" id="PF07690">
    <property type="entry name" value="MFS_1"/>
    <property type="match status" value="2"/>
</dbReference>
<dbReference type="InterPro" id="IPR011701">
    <property type="entry name" value="MFS"/>
</dbReference>
<feature type="transmembrane region" description="Helical" evidence="6">
    <location>
        <begin position="69"/>
        <end position="87"/>
    </location>
</feature>
<dbReference type="Proteomes" id="UP001321786">
    <property type="component" value="Chromosome"/>
</dbReference>
<feature type="domain" description="Major facilitator superfamily (MFS) profile" evidence="7">
    <location>
        <begin position="7"/>
        <end position="384"/>
    </location>
</feature>
<evidence type="ECO:0000256" key="5">
    <source>
        <dbReference type="ARBA" id="ARBA00023136"/>
    </source>
</evidence>
<comment type="subcellular location">
    <subcellularLocation>
        <location evidence="1">Cell membrane</location>
        <topology evidence="1">Multi-pass membrane protein</topology>
    </subcellularLocation>
</comment>
<keyword evidence="9" id="KW-1185">Reference proteome</keyword>
<dbReference type="EMBL" id="AP028654">
    <property type="protein sequence ID" value="BEP30016.1"/>
    <property type="molecule type" value="Genomic_DNA"/>
</dbReference>
<dbReference type="CDD" id="cd17478">
    <property type="entry name" value="MFS_FsR"/>
    <property type="match status" value="1"/>
</dbReference>
<feature type="transmembrane region" description="Helical" evidence="6">
    <location>
        <begin position="156"/>
        <end position="178"/>
    </location>
</feature>
<feature type="transmembrane region" description="Helical" evidence="6">
    <location>
        <begin position="93"/>
        <end position="111"/>
    </location>
</feature>
<feature type="transmembrane region" description="Helical" evidence="6">
    <location>
        <begin position="199"/>
        <end position="221"/>
    </location>
</feature>
<keyword evidence="4 6" id="KW-1133">Transmembrane helix</keyword>
<feature type="transmembrane region" description="Helical" evidence="6">
    <location>
        <begin position="131"/>
        <end position="150"/>
    </location>
</feature>
<feature type="transmembrane region" description="Helical" evidence="6">
    <location>
        <begin position="361"/>
        <end position="379"/>
    </location>
</feature>
<dbReference type="PANTHER" id="PTHR43129">
    <property type="entry name" value="FOSMIDOMYCIN RESISTANCE PROTEIN"/>
    <property type="match status" value="1"/>
</dbReference>